<feature type="domain" description="Carboxylesterase type B" evidence="2">
    <location>
        <begin position="10"/>
        <end position="122"/>
    </location>
</feature>
<dbReference type="SUPFAM" id="SSF53474">
    <property type="entry name" value="alpha/beta-Hydrolases"/>
    <property type="match status" value="1"/>
</dbReference>
<comment type="similarity">
    <text evidence="1">Belongs to the type-B carboxylesterase/lipase family.</text>
</comment>
<dbReference type="PANTHER" id="PTHR43903">
    <property type="entry name" value="NEUROLIGIN"/>
    <property type="match status" value="1"/>
</dbReference>
<dbReference type="Proteomes" id="UP000694727">
    <property type="component" value="Unplaced"/>
</dbReference>
<dbReference type="InterPro" id="IPR029058">
    <property type="entry name" value="AB_hydrolase_fold"/>
</dbReference>
<name>A0A8D0TPI7_PIG</name>
<protein>
    <recommendedName>
        <fullName evidence="2">Carboxylesterase type B domain-containing protein</fullName>
    </recommendedName>
</protein>
<dbReference type="InterPro" id="IPR051093">
    <property type="entry name" value="Neuroligin/BSAL"/>
</dbReference>
<evidence type="ECO:0000313" key="4">
    <source>
        <dbReference type="Proteomes" id="UP000694727"/>
    </source>
</evidence>
<dbReference type="Gene3D" id="3.40.50.1820">
    <property type="entry name" value="alpha/beta hydrolase"/>
    <property type="match status" value="1"/>
</dbReference>
<organism evidence="3 4">
    <name type="scientific">Sus scrofa</name>
    <name type="common">Pig</name>
    <dbReference type="NCBI Taxonomy" id="9823"/>
    <lineage>
        <taxon>Eukaryota</taxon>
        <taxon>Metazoa</taxon>
        <taxon>Chordata</taxon>
        <taxon>Craniata</taxon>
        <taxon>Vertebrata</taxon>
        <taxon>Euteleostomi</taxon>
        <taxon>Mammalia</taxon>
        <taxon>Eutheria</taxon>
        <taxon>Laurasiatheria</taxon>
        <taxon>Artiodactyla</taxon>
        <taxon>Suina</taxon>
        <taxon>Suidae</taxon>
        <taxon>Sus</taxon>
    </lineage>
</organism>
<evidence type="ECO:0000313" key="3">
    <source>
        <dbReference type="Ensembl" id="ENSSSCP00025047534.1"/>
    </source>
</evidence>
<evidence type="ECO:0000256" key="1">
    <source>
        <dbReference type="ARBA" id="ARBA00005964"/>
    </source>
</evidence>
<dbReference type="Ensembl" id="ENSSSCT00025106055.1">
    <property type="protein sequence ID" value="ENSSSCP00025047534.1"/>
    <property type="gene ID" value="ENSSSCG00025076549.1"/>
</dbReference>
<dbReference type="Pfam" id="PF00135">
    <property type="entry name" value="COesterase"/>
    <property type="match status" value="1"/>
</dbReference>
<dbReference type="AlphaFoldDB" id="A0A8D0TPI7"/>
<dbReference type="InterPro" id="IPR002018">
    <property type="entry name" value="CarbesteraseB"/>
</dbReference>
<evidence type="ECO:0000259" key="2">
    <source>
        <dbReference type="Pfam" id="PF00135"/>
    </source>
</evidence>
<reference evidence="3" key="1">
    <citation type="submission" date="2025-08" db="UniProtKB">
        <authorList>
            <consortium name="Ensembl"/>
        </authorList>
    </citation>
    <scope>IDENTIFICATION</scope>
</reference>
<sequence length="175" mass="19896">LWTSLGCSWAPVYFCEFQHQPSFFKDIKLSYLRSDHGEEVPFVFGASIWGSHSESSGAGITGEEELLSRKMRKYWANFARNGNPNGEGLLRWPIFNQEEQYMQLNVQPTVGRAPKARRLQFWTEILPQKVRELMEAKGEYTELQLPVVGRVGCGGGRERGGLECRWGSVGCTHTH</sequence>
<proteinExistence type="inferred from homology"/>
<accession>A0A8D0TPI7</accession>